<dbReference type="RefSeq" id="WP_157470592.1">
    <property type="nucleotide sequence ID" value="NZ_CAXBGM010000012.1"/>
</dbReference>
<dbReference type="OrthoDB" id="828285at2"/>
<feature type="signal peptide" evidence="2">
    <location>
        <begin position="1"/>
        <end position="25"/>
    </location>
</feature>
<gene>
    <name evidence="3" type="ORF">CA2015_4910</name>
</gene>
<evidence type="ECO:0000256" key="1">
    <source>
        <dbReference type="SAM" id="MobiDB-lite"/>
    </source>
</evidence>
<protein>
    <recommendedName>
        <fullName evidence="5">Secreted protein</fullName>
    </recommendedName>
</protein>
<feature type="chain" id="PRO_5005208150" description="Secreted protein" evidence="2">
    <location>
        <begin position="26"/>
        <end position="65"/>
    </location>
</feature>
<dbReference type="KEGG" id="camu:CA2015_4910"/>
<feature type="region of interest" description="Disordered" evidence="1">
    <location>
        <begin position="28"/>
        <end position="65"/>
    </location>
</feature>
<dbReference type="Proteomes" id="UP000036520">
    <property type="component" value="Chromosome"/>
</dbReference>
<dbReference type="AlphaFoldDB" id="A0A0H4PI73"/>
<evidence type="ECO:0000256" key="2">
    <source>
        <dbReference type="SAM" id="SignalP"/>
    </source>
</evidence>
<dbReference type="EMBL" id="CP012040">
    <property type="protein sequence ID" value="AKP54231.1"/>
    <property type="molecule type" value="Genomic_DNA"/>
</dbReference>
<dbReference type="PROSITE" id="PS51257">
    <property type="entry name" value="PROKAR_LIPOPROTEIN"/>
    <property type="match status" value="1"/>
</dbReference>
<sequence length="65" mass="7175">MIKNLRSVALLLLLMGFFFSFTVTSCGNKKAESTEQTEEHPAGEDEHPAGDDEHPSDSSEHPTKE</sequence>
<name>A0A0H4PI73_9BACT</name>
<proteinExistence type="predicted"/>
<organism evidence="3 4">
    <name type="scientific">Cyclobacterium amurskyense</name>
    <dbReference type="NCBI Taxonomy" id="320787"/>
    <lineage>
        <taxon>Bacteria</taxon>
        <taxon>Pseudomonadati</taxon>
        <taxon>Bacteroidota</taxon>
        <taxon>Cytophagia</taxon>
        <taxon>Cytophagales</taxon>
        <taxon>Cyclobacteriaceae</taxon>
        <taxon>Cyclobacterium</taxon>
    </lineage>
</organism>
<evidence type="ECO:0000313" key="3">
    <source>
        <dbReference type="EMBL" id="AKP54231.1"/>
    </source>
</evidence>
<keyword evidence="4" id="KW-1185">Reference proteome</keyword>
<reference evidence="3 4" key="1">
    <citation type="submission" date="2015-07" db="EMBL/GenBank/DDBJ databases">
        <authorList>
            <person name="Kim K.M."/>
        </authorList>
    </citation>
    <scope>NUCLEOTIDE SEQUENCE [LARGE SCALE GENOMIC DNA]</scope>
    <source>
        <strain evidence="3 4">KCTC 12363</strain>
    </source>
</reference>
<accession>A0A0H4PI73</accession>
<evidence type="ECO:0008006" key="5">
    <source>
        <dbReference type="Google" id="ProtNLM"/>
    </source>
</evidence>
<feature type="compositionally biased region" description="Basic and acidic residues" evidence="1">
    <location>
        <begin position="29"/>
        <end position="65"/>
    </location>
</feature>
<evidence type="ECO:0000313" key="4">
    <source>
        <dbReference type="Proteomes" id="UP000036520"/>
    </source>
</evidence>
<keyword evidence="2" id="KW-0732">Signal</keyword>